<keyword evidence="8" id="KW-1133">Transmembrane helix</keyword>
<keyword evidence="8" id="KW-0812">Transmembrane</keyword>
<dbReference type="InterPro" id="IPR008688">
    <property type="entry name" value="ATP_synth_Bsub_B/MI25"/>
</dbReference>
<name>A0A6M3WXT2_9FLOR</name>
<dbReference type="AlphaFoldDB" id="A0A6M3WXT2"/>
<dbReference type="GO" id="GO:0015078">
    <property type="term" value="F:proton transmembrane transporter activity"/>
    <property type="evidence" value="ECO:0007669"/>
    <property type="project" value="InterPro"/>
</dbReference>
<keyword evidence="3" id="KW-0138">CF(0)</keyword>
<evidence type="ECO:0000256" key="5">
    <source>
        <dbReference type="ARBA" id="ARBA00023065"/>
    </source>
</evidence>
<evidence type="ECO:0000256" key="3">
    <source>
        <dbReference type="ARBA" id="ARBA00022547"/>
    </source>
</evidence>
<evidence type="ECO:0000256" key="6">
    <source>
        <dbReference type="ARBA" id="ARBA00023128"/>
    </source>
</evidence>
<evidence type="ECO:0000256" key="8">
    <source>
        <dbReference type="SAM" id="Phobius"/>
    </source>
</evidence>
<evidence type="ECO:0000256" key="1">
    <source>
        <dbReference type="ARBA" id="ARBA00004325"/>
    </source>
</evidence>
<feature type="transmembrane region" description="Helical" evidence="8">
    <location>
        <begin position="133"/>
        <end position="156"/>
    </location>
</feature>
<accession>A0A6M3WXT2</accession>
<evidence type="ECO:0000256" key="4">
    <source>
        <dbReference type="ARBA" id="ARBA00022781"/>
    </source>
</evidence>
<dbReference type="GO" id="GO:0031966">
    <property type="term" value="C:mitochondrial membrane"/>
    <property type="evidence" value="ECO:0007669"/>
    <property type="project" value="UniProtKB-SubCell"/>
</dbReference>
<evidence type="ECO:0000313" key="9">
    <source>
        <dbReference type="EMBL" id="QJH88489.1"/>
    </source>
</evidence>
<protein>
    <submittedName>
        <fullName evidence="9">Atp4</fullName>
    </submittedName>
</protein>
<keyword evidence="5" id="KW-0406">Ion transport</keyword>
<keyword evidence="7 8" id="KW-0472">Membrane</keyword>
<dbReference type="Pfam" id="PF05405">
    <property type="entry name" value="Mt_ATP-synt_B"/>
    <property type="match status" value="1"/>
</dbReference>
<comment type="subcellular location">
    <subcellularLocation>
        <location evidence="1">Mitochondrion membrane</location>
    </subcellularLocation>
</comment>
<feature type="transmembrane region" description="Helical" evidence="8">
    <location>
        <begin position="27"/>
        <end position="43"/>
    </location>
</feature>
<reference evidence="9" key="1">
    <citation type="journal article" date="2020" name="J. Phycol.">
        <title>The Organelle Genomes in the Photosynthetic Red Algal Parasite Pterocladiophila hemisphaerica (Florideophyceae, Rhodophyta) Have Elevated Substitution Rates and Extreme Gene Loss in the Plastid Genome.</title>
        <authorList>
            <person name="Preuss M."/>
            <person name="Verbruggen H."/>
            <person name="Zuccarello G.C."/>
        </authorList>
    </citation>
    <scope>NUCLEOTIDE SEQUENCE</scope>
</reference>
<dbReference type="EMBL" id="MT117919">
    <property type="protein sequence ID" value="QJH88489.1"/>
    <property type="molecule type" value="Genomic_DNA"/>
</dbReference>
<evidence type="ECO:0000256" key="7">
    <source>
        <dbReference type="ARBA" id="ARBA00023136"/>
    </source>
</evidence>
<keyword evidence="2" id="KW-0813">Transport</keyword>
<gene>
    <name evidence="9" type="primary">atp4</name>
</gene>
<proteinExistence type="predicted"/>
<evidence type="ECO:0000256" key="2">
    <source>
        <dbReference type="ARBA" id="ARBA00022448"/>
    </source>
</evidence>
<keyword evidence="4" id="KW-0375">Hydrogen ion transport</keyword>
<dbReference type="GO" id="GO:0015986">
    <property type="term" value="P:proton motive force-driven ATP synthesis"/>
    <property type="evidence" value="ECO:0007669"/>
    <property type="project" value="InterPro"/>
</dbReference>
<dbReference type="GO" id="GO:0045259">
    <property type="term" value="C:proton-transporting ATP synthase complex"/>
    <property type="evidence" value="ECO:0007669"/>
    <property type="project" value="UniProtKB-KW"/>
</dbReference>
<organism evidence="9">
    <name type="scientific">Pterocladiophila hemisphaerica</name>
    <dbReference type="NCBI Taxonomy" id="2712948"/>
    <lineage>
        <taxon>Eukaryota</taxon>
        <taxon>Rhodophyta</taxon>
        <taxon>Florideophyceae</taxon>
        <taxon>Rhodymeniophycidae</taxon>
        <taxon>Gracilariales</taxon>
        <taxon>Pterocladiophilaceae</taxon>
        <taxon>Pterocladiophila</taxon>
    </lineage>
</organism>
<sequence>MFIIRIILISVLILIYQDILILTEETLILFCFILFIFMFYLKLKNNFTEYFFKKRVLLKKQILNSINLLNLVLNRNKIEKKKLFNWKKKIIQFKSEIKKNQDHLFKLQFLYKKNNMIKLYLKKLFFLKRIEKYVSILLIYFLILKIEKIITIKSILTLKFSKKKFIRWYKLYLFENFKKI</sequence>
<geneLocation type="mitochondrion" evidence="9"/>
<keyword evidence="6 9" id="KW-0496">Mitochondrion</keyword>